<proteinExistence type="predicted"/>
<evidence type="ECO:0000313" key="2">
    <source>
        <dbReference type="Proteomes" id="UP000198711"/>
    </source>
</evidence>
<dbReference type="Proteomes" id="UP000198711">
    <property type="component" value="Unassembled WGS sequence"/>
</dbReference>
<protein>
    <submittedName>
        <fullName evidence="1">Uncharacterized protein</fullName>
    </submittedName>
</protein>
<comment type="caution">
    <text evidence="1">The sequence shown here is derived from an EMBL/GenBank/DDBJ whole genome shotgun (WGS) entry which is preliminary data.</text>
</comment>
<reference evidence="1 2" key="1">
    <citation type="submission" date="2016-10" db="EMBL/GenBank/DDBJ databases">
        <authorList>
            <person name="Varghese N."/>
            <person name="Submissions S."/>
        </authorList>
    </citation>
    <scope>NUCLEOTIDE SEQUENCE [LARGE SCALE GENOMIC DNA]</scope>
    <source>
        <strain evidence="1 2">DSM 25353</strain>
    </source>
</reference>
<dbReference type="AlphaFoldDB" id="A0A8X8IFM4"/>
<organism evidence="1 2">
    <name type="scientific">Hydrobacter penzbergensis</name>
    <dbReference type="NCBI Taxonomy" id="1235997"/>
    <lineage>
        <taxon>Bacteria</taxon>
        <taxon>Pseudomonadati</taxon>
        <taxon>Bacteroidota</taxon>
        <taxon>Chitinophagia</taxon>
        <taxon>Chitinophagales</taxon>
        <taxon>Chitinophagaceae</taxon>
        <taxon>Hydrobacter</taxon>
    </lineage>
</organism>
<name>A0A8X8IFM4_9BACT</name>
<sequence length="64" mass="7189">MPLKDRKLLPQKLCIVCRRPFPGEKNGSITGLRSNIAVMRAVSSEVKRAYKKVNRSPGSFNQCI</sequence>
<gene>
    <name evidence="1" type="ORF">SAMN05444410_10885</name>
</gene>
<dbReference type="EMBL" id="FNNO01000008">
    <property type="protein sequence ID" value="SDX03107.1"/>
    <property type="molecule type" value="Genomic_DNA"/>
</dbReference>
<evidence type="ECO:0000313" key="1">
    <source>
        <dbReference type="EMBL" id="SDX03107.1"/>
    </source>
</evidence>
<accession>A0A8X8IFM4</accession>
<keyword evidence="2" id="KW-1185">Reference proteome</keyword>